<sequence>MCILLILGTDYCAGRNFLIHCYNRWAAVRPDQHRRIPKPHPTARTRHRSSGLLLGHPVGAVLVVALVRSDSHM</sequence>
<evidence type="ECO:0000313" key="2">
    <source>
        <dbReference type="Proteomes" id="UP000245711"/>
    </source>
</evidence>
<keyword evidence="2" id="KW-1185">Reference proteome</keyword>
<proteinExistence type="predicted"/>
<organism evidence="1 2">
    <name type="scientific">Rhodococcus oxybenzonivorans</name>
    <dbReference type="NCBI Taxonomy" id="1990687"/>
    <lineage>
        <taxon>Bacteria</taxon>
        <taxon>Bacillati</taxon>
        <taxon>Actinomycetota</taxon>
        <taxon>Actinomycetes</taxon>
        <taxon>Mycobacteriales</taxon>
        <taxon>Nocardiaceae</taxon>
        <taxon>Rhodococcus</taxon>
    </lineage>
</organism>
<dbReference type="KEGG" id="roz:CBI38_01145"/>
<dbReference type="Proteomes" id="UP000245711">
    <property type="component" value="Chromosome"/>
</dbReference>
<dbReference type="AlphaFoldDB" id="A0A2S2BP36"/>
<dbReference type="EMBL" id="CP021354">
    <property type="protein sequence ID" value="AWK70375.1"/>
    <property type="molecule type" value="Genomic_DNA"/>
</dbReference>
<accession>A0A2S2BP36</accession>
<evidence type="ECO:0000313" key="1">
    <source>
        <dbReference type="EMBL" id="AWK70375.1"/>
    </source>
</evidence>
<name>A0A2S2BP36_9NOCA</name>
<gene>
    <name evidence="1" type="ORF">CBI38_01145</name>
</gene>
<reference evidence="1 2" key="1">
    <citation type="submission" date="2017-05" db="EMBL/GenBank/DDBJ databases">
        <title>Isolation of Rhodococcus sp. S2-17 biodegrading of BP-3.</title>
        <authorList>
            <person name="Lee Y."/>
            <person name="Kim K.H."/>
            <person name="Chun B.H."/>
            <person name="Jung H.S."/>
            <person name="Jeon C.O."/>
        </authorList>
    </citation>
    <scope>NUCLEOTIDE SEQUENCE [LARGE SCALE GENOMIC DNA]</scope>
    <source>
        <strain evidence="1 2">S2-17</strain>
    </source>
</reference>
<protein>
    <submittedName>
        <fullName evidence="1">Uncharacterized protein</fullName>
    </submittedName>
</protein>